<feature type="region of interest" description="Disordered" evidence="1">
    <location>
        <begin position="66"/>
        <end position="87"/>
    </location>
</feature>
<dbReference type="Gene3D" id="2.160.20.10">
    <property type="entry name" value="Single-stranded right-handed beta-helix, Pectin lyase-like"/>
    <property type="match status" value="1"/>
</dbReference>
<evidence type="ECO:0000313" key="4">
    <source>
        <dbReference type="Proteomes" id="UP000029737"/>
    </source>
</evidence>
<sequence>MNSGESNENARRTDGGLGRRNFLRLGTAGVAGLAVAGATAGTATASARTASTRTSTTAAAAVTTMPDPAPVDLKQGGGKTYHASPGDTPEFHVNDFASFKNAVENAGDGDIIRVADDAAIDMTGAENTLSIGTGVIISGGRGNNGSLGGLIYTTRDRNPVADKALPMFKTYGDRVRFTGLRIQGPRLANYWDPEGFDGDLSDHTAYDNYLIGGIHFLGENCRVDNCQLYGFTHAAISVGAGSYPVSARIDHCSIHNNPMEHFGYGVNLYNGESVIEWNYFDYNRHSIAGYGYATNGYTARYNLVGEHPISHAFDMHGRAQNDGSDTDVAGGTINIHHNTFRFTTDVSPANRDQEAIAIRGVPENRCDIDNNWFYHSSKPVEVNKQGNAYRQENEQWMHMWASDNHFGRSEPAGDIGHPR</sequence>
<evidence type="ECO:0000313" key="2">
    <source>
        <dbReference type="EMBL" id="ASU78892.1"/>
    </source>
</evidence>
<reference evidence="3 4" key="1">
    <citation type="journal article" date="2014" name="PLoS ONE">
        <title>Identification and Characterization of a New Erythromycin Biosynthetic Gene Cluster in Actinopolyspora erythraea YIM90600, a Novel Erythronolide-Producing Halophilic Actinomycete Isolated from Salt Field.</title>
        <authorList>
            <person name="Chen D."/>
            <person name="Feng J."/>
            <person name="Huang L."/>
            <person name="Zhang Q."/>
            <person name="Wu J."/>
            <person name="Zhu X."/>
            <person name="Duan Y."/>
            <person name="Xu Z."/>
        </authorList>
    </citation>
    <scope>NUCLEOTIDE SEQUENCE [LARGE SCALE GENOMIC DNA]</scope>
    <source>
        <strain evidence="3 4">YIM90600</strain>
    </source>
</reference>
<protein>
    <recommendedName>
        <fullName evidence="6">Right handed beta helix domain-containing protein</fullName>
    </recommendedName>
</protein>
<dbReference type="eggNOG" id="ENOG5032R70">
    <property type="taxonomic scope" value="Bacteria"/>
</dbReference>
<dbReference type="EMBL" id="CP022752">
    <property type="protein sequence ID" value="ASU78892.1"/>
    <property type="molecule type" value="Genomic_DNA"/>
</dbReference>
<dbReference type="Proteomes" id="UP000215043">
    <property type="component" value="Chromosome"/>
</dbReference>
<evidence type="ECO:0000313" key="3">
    <source>
        <dbReference type="EMBL" id="KGI81240.1"/>
    </source>
</evidence>
<organism evidence="2 5">
    <name type="scientific">Actinopolyspora erythraea</name>
    <dbReference type="NCBI Taxonomy" id="414996"/>
    <lineage>
        <taxon>Bacteria</taxon>
        <taxon>Bacillati</taxon>
        <taxon>Actinomycetota</taxon>
        <taxon>Actinomycetes</taxon>
        <taxon>Actinopolysporales</taxon>
        <taxon>Actinopolysporaceae</taxon>
        <taxon>Actinopolyspora</taxon>
    </lineage>
</organism>
<dbReference type="PROSITE" id="PS51318">
    <property type="entry name" value="TAT"/>
    <property type="match status" value="1"/>
</dbReference>
<dbReference type="InterPro" id="IPR011050">
    <property type="entry name" value="Pectin_lyase_fold/virulence"/>
</dbReference>
<dbReference type="AlphaFoldDB" id="A0A099D779"/>
<reference evidence="2 5" key="2">
    <citation type="submission" date="2017-08" db="EMBL/GenBank/DDBJ databases">
        <title>The complete genome sequence of moderately halophilic actinomycete Actinopolyspora erythraea YIM 90600, the producer of novel erythromycin, novel actinopolysporins A-C and tubercidin.</title>
        <authorList>
            <person name="Yin M."/>
            <person name="Tang S."/>
        </authorList>
    </citation>
    <scope>NUCLEOTIDE SEQUENCE [LARGE SCALE GENOMIC DNA]</scope>
    <source>
        <strain evidence="2 5">YIM 90600</strain>
    </source>
</reference>
<dbReference type="EMBL" id="JPMV01000020">
    <property type="protein sequence ID" value="KGI81240.1"/>
    <property type="molecule type" value="Genomic_DNA"/>
</dbReference>
<keyword evidence="4" id="KW-1185">Reference proteome</keyword>
<dbReference type="InterPro" id="IPR012334">
    <property type="entry name" value="Pectin_lyas_fold"/>
</dbReference>
<dbReference type="HOGENOM" id="CLU_056313_0_0_11"/>
<evidence type="ECO:0000256" key="1">
    <source>
        <dbReference type="SAM" id="MobiDB-lite"/>
    </source>
</evidence>
<name>A0A099D779_9ACTN</name>
<evidence type="ECO:0008006" key="6">
    <source>
        <dbReference type="Google" id="ProtNLM"/>
    </source>
</evidence>
<dbReference type="SUPFAM" id="SSF51126">
    <property type="entry name" value="Pectin lyase-like"/>
    <property type="match status" value="1"/>
</dbReference>
<dbReference type="RefSeq" id="WP_043573428.1">
    <property type="nucleotide sequence ID" value="NZ_CP022752.1"/>
</dbReference>
<dbReference type="OrthoDB" id="1165066at2"/>
<dbReference type="Proteomes" id="UP000029737">
    <property type="component" value="Unassembled WGS sequence"/>
</dbReference>
<evidence type="ECO:0000313" key="5">
    <source>
        <dbReference type="Proteomes" id="UP000215043"/>
    </source>
</evidence>
<dbReference type="InterPro" id="IPR006311">
    <property type="entry name" value="TAT_signal"/>
</dbReference>
<accession>A0A099D779</accession>
<proteinExistence type="predicted"/>
<gene>
    <name evidence="2" type="ORF">CDG81_12065</name>
    <name evidence="3" type="ORF">IL38_12145</name>
</gene>
<dbReference type="KEGG" id="aey:CDG81_12065"/>